<dbReference type="EMBL" id="QGKV02000297">
    <property type="protein sequence ID" value="KAF3605076.1"/>
    <property type="molecule type" value="Genomic_DNA"/>
</dbReference>
<protein>
    <submittedName>
        <fullName evidence="2">Uncharacterized protein</fullName>
    </submittedName>
</protein>
<evidence type="ECO:0000313" key="3">
    <source>
        <dbReference type="Proteomes" id="UP000266723"/>
    </source>
</evidence>
<gene>
    <name evidence="2" type="ORF">DY000_02046484</name>
</gene>
<name>A0ABQ7ENA2_BRACR</name>
<feature type="region of interest" description="Disordered" evidence="1">
    <location>
        <begin position="234"/>
        <end position="261"/>
    </location>
</feature>
<dbReference type="Proteomes" id="UP000266723">
    <property type="component" value="Unassembled WGS sequence"/>
</dbReference>
<reference evidence="2 3" key="1">
    <citation type="journal article" date="2020" name="BMC Genomics">
        <title>Intraspecific diversification of the crop wild relative Brassica cretica Lam. using demographic model selection.</title>
        <authorList>
            <person name="Kioukis A."/>
            <person name="Michalopoulou V.A."/>
            <person name="Briers L."/>
            <person name="Pirintsos S."/>
            <person name="Studholme D.J."/>
            <person name="Pavlidis P."/>
            <person name="Sarris P.F."/>
        </authorList>
    </citation>
    <scope>NUCLEOTIDE SEQUENCE [LARGE SCALE GENOMIC DNA]</scope>
    <source>
        <strain evidence="3">cv. PFS-1207/04</strain>
    </source>
</reference>
<feature type="compositionally biased region" description="Basic and acidic residues" evidence="1">
    <location>
        <begin position="234"/>
        <end position="245"/>
    </location>
</feature>
<accession>A0ABQ7ENA2</accession>
<sequence length="358" mass="40231">MCGSSVMTELGSSVFRSSYSDLSVTGLDILVFCGDLEVNFVVTVFDPNKHHTPALSPGSDGSGSWASWGQLKISSTQLGGVLWSGPVWSGHGRLWARPKGEEEQLDGYIRKGAKGTVLCPFPLTDCAGFLRAKETKRARDWRLEKRTVGVGVVLPARSDRGKARGLTWIPDRRKRRKRRSRTCLQGKEHPRTENTEPMPWPDQTWTVVKERYREDSGHGKMCGEWVIINKCEGTRKSKSQKDKEAAGTSGPVGGDETNPTQVLPTQTGLVNNETGEPLAPILTTEVHVDNLGEQRSWDVRRKVNPPMQETRPVVELVQWSWLSRPCARSHQLRPRLMQLRGQLRQLGQQQVWLKQLHR</sequence>
<proteinExistence type="predicted"/>
<keyword evidence="3" id="KW-1185">Reference proteome</keyword>
<feature type="compositionally biased region" description="Basic residues" evidence="1">
    <location>
        <begin position="172"/>
        <end position="181"/>
    </location>
</feature>
<evidence type="ECO:0000313" key="2">
    <source>
        <dbReference type="EMBL" id="KAF3605076.1"/>
    </source>
</evidence>
<comment type="caution">
    <text evidence="2">The sequence shown here is derived from an EMBL/GenBank/DDBJ whole genome shotgun (WGS) entry which is preliminary data.</text>
</comment>
<organism evidence="2 3">
    <name type="scientific">Brassica cretica</name>
    <name type="common">Mustard</name>
    <dbReference type="NCBI Taxonomy" id="69181"/>
    <lineage>
        <taxon>Eukaryota</taxon>
        <taxon>Viridiplantae</taxon>
        <taxon>Streptophyta</taxon>
        <taxon>Embryophyta</taxon>
        <taxon>Tracheophyta</taxon>
        <taxon>Spermatophyta</taxon>
        <taxon>Magnoliopsida</taxon>
        <taxon>eudicotyledons</taxon>
        <taxon>Gunneridae</taxon>
        <taxon>Pentapetalae</taxon>
        <taxon>rosids</taxon>
        <taxon>malvids</taxon>
        <taxon>Brassicales</taxon>
        <taxon>Brassicaceae</taxon>
        <taxon>Brassiceae</taxon>
        <taxon>Brassica</taxon>
    </lineage>
</organism>
<feature type="region of interest" description="Disordered" evidence="1">
    <location>
        <begin position="170"/>
        <end position="201"/>
    </location>
</feature>
<evidence type="ECO:0000256" key="1">
    <source>
        <dbReference type="SAM" id="MobiDB-lite"/>
    </source>
</evidence>